<dbReference type="EMBL" id="QWFX01000016">
    <property type="protein sequence ID" value="RIJ26973.1"/>
    <property type="molecule type" value="Genomic_DNA"/>
</dbReference>
<reference evidence="2 3" key="1">
    <citation type="submission" date="2018-08" db="EMBL/GenBank/DDBJ databases">
        <title>Henriciella mobilis sp. nov., isolated from seawater.</title>
        <authorList>
            <person name="Cheng H."/>
            <person name="Wu Y.-H."/>
            <person name="Xu X.-W."/>
            <person name="Guo L.-L."/>
        </authorList>
    </citation>
    <scope>NUCLEOTIDE SEQUENCE [LARGE SCALE GENOMIC DNA]</scope>
    <source>
        <strain evidence="2 3">JN25</strain>
    </source>
</reference>
<evidence type="ECO:0000259" key="1">
    <source>
        <dbReference type="Pfam" id="PF07238"/>
    </source>
</evidence>
<dbReference type="InterPro" id="IPR009875">
    <property type="entry name" value="PilZ_domain"/>
</dbReference>
<keyword evidence="3" id="KW-1185">Reference proteome</keyword>
<evidence type="ECO:0000313" key="2">
    <source>
        <dbReference type="EMBL" id="RIJ26973.1"/>
    </source>
</evidence>
<dbReference type="Gene3D" id="2.40.10.220">
    <property type="entry name" value="predicted glycosyltransferase like domains"/>
    <property type="match status" value="1"/>
</dbReference>
<dbReference type="GO" id="GO:0035438">
    <property type="term" value="F:cyclic-di-GMP binding"/>
    <property type="evidence" value="ECO:0007669"/>
    <property type="project" value="InterPro"/>
</dbReference>
<organism evidence="2 3">
    <name type="scientific">Henriciella mobilis</name>
    <dbReference type="NCBI Taxonomy" id="2305467"/>
    <lineage>
        <taxon>Bacteria</taxon>
        <taxon>Pseudomonadati</taxon>
        <taxon>Pseudomonadota</taxon>
        <taxon>Alphaproteobacteria</taxon>
        <taxon>Hyphomonadales</taxon>
        <taxon>Hyphomonadaceae</taxon>
        <taxon>Henriciella</taxon>
    </lineage>
</organism>
<feature type="domain" description="PilZ" evidence="1">
    <location>
        <begin position="108"/>
        <end position="180"/>
    </location>
</feature>
<proteinExistence type="predicted"/>
<protein>
    <submittedName>
        <fullName evidence="2">PilZ domain-containing protein</fullName>
    </submittedName>
</protein>
<comment type="caution">
    <text evidence="2">The sequence shown here is derived from an EMBL/GenBank/DDBJ whole genome shotgun (WGS) entry which is preliminary data.</text>
</comment>
<accession>A0A399R871</accession>
<gene>
    <name evidence="2" type="ORF">D1223_16655</name>
</gene>
<name>A0A399R871_9PROT</name>
<evidence type="ECO:0000313" key="3">
    <source>
        <dbReference type="Proteomes" id="UP000266385"/>
    </source>
</evidence>
<dbReference type="SUPFAM" id="SSF141371">
    <property type="entry name" value="PilZ domain-like"/>
    <property type="match status" value="2"/>
</dbReference>
<dbReference type="Proteomes" id="UP000266385">
    <property type="component" value="Unassembled WGS sequence"/>
</dbReference>
<feature type="domain" description="PilZ" evidence="1">
    <location>
        <begin position="4"/>
        <end position="90"/>
    </location>
</feature>
<dbReference type="AlphaFoldDB" id="A0A399R871"/>
<dbReference type="Pfam" id="PF07238">
    <property type="entry name" value="PilZ"/>
    <property type="match status" value="2"/>
</dbReference>
<dbReference type="OrthoDB" id="9798164at2"/>
<sequence length="190" mass="20902">MRKDRRANVRVDLALNGRFLGDGSEDHGLLTRNISCGGAEIIANVRPDVESSLICYLDDLGRLEAEVVRQTAQGFAVKFNITPRKRDKIADRLTWLVNYKQLGLTDEREAPRYAGGGPALVTRQDGRVIQCRTIDISLSGAAFEADGPAPSVGEIVTIGNLRGEVVRTLRNGFAIRYIHRNEKSESPARA</sequence>